<reference evidence="4 5" key="1">
    <citation type="submission" date="2021-08" db="EMBL/GenBank/DDBJ databases">
        <title>Collinsella faecalis sp. nov. isolated from swine faeces.</title>
        <authorList>
            <person name="Oh B.S."/>
            <person name="Lee J.H."/>
        </authorList>
    </citation>
    <scope>NUCLEOTIDE SEQUENCE [LARGE SCALE GENOMIC DNA]</scope>
    <source>
        <strain evidence="4 5">AGMB00827</strain>
    </source>
</reference>
<dbReference type="Proteomes" id="UP000700908">
    <property type="component" value="Unassembled WGS sequence"/>
</dbReference>
<sequence length="272" mass="29983">MAETTMKRLEHDGRLSIVFDKVAGRTVIADSFQIPPLNVMRPLYVSGHDRGEATVILMDSSGGLLPGNTNEIRLSTKPGVRARLRPQAATLIHPSFDGGISSQYITIDVADESSFMWEPEVTIPYTGSRYKTDVEVHLEKNSYFSWGDILAPGRLHKDERFEYETLLSRMRIYREGELIAFDSLRLDPADHDLTRLGVLDGADYIATMWFAIPSVYSVDVEALAAPIEAAAGLVTGGISEIEEGLYLIRLLGSDLVALRALMAEVGRIALGQ</sequence>
<comment type="function">
    <text evidence="3">Required for maturation of urease via the functional incorporation of the urease nickel metallocenter.</text>
</comment>
<comment type="caution">
    <text evidence="4">The sequence shown here is derived from an EMBL/GenBank/DDBJ whole genome shotgun (WGS) entry which is preliminary data.</text>
</comment>
<comment type="subunit">
    <text evidence="3">UreD, UreF and UreG form a complex that acts as a GTP-hydrolysis-dependent molecular chaperone, activating the urease apoprotein by helping to assemble the nickel containing metallocenter of UreC. The UreE protein probably delivers the nickel.</text>
</comment>
<protein>
    <recommendedName>
        <fullName evidence="3">Urease accessory protein UreD</fullName>
    </recommendedName>
</protein>
<evidence type="ECO:0000256" key="2">
    <source>
        <dbReference type="ARBA" id="ARBA00023186"/>
    </source>
</evidence>
<dbReference type="PANTHER" id="PTHR33643">
    <property type="entry name" value="UREASE ACCESSORY PROTEIN D"/>
    <property type="match status" value="1"/>
</dbReference>
<dbReference type="HAMAP" id="MF_01384">
    <property type="entry name" value="UreD"/>
    <property type="match status" value="1"/>
</dbReference>
<evidence type="ECO:0000256" key="3">
    <source>
        <dbReference type="HAMAP-Rule" id="MF_01384"/>
    </source>
</evidence>
<dbReference type="Pfam" id="PF01774">
    <property type="entry name" value="UreD"/>
    <property type="match status" value="1"/>
</dbReference>
<dbReference type="InterPro" id="IPR002669">
    <property type="entry name" value="UreD"/>
</dbReference>
<proteinExistence type="inferred from homology"/>
<keyword evidence="3" id="KW-0963">Cytoplasm</keyword>
<accession>A0ABS7MHS8</accession>
<evidence type="ECO:0000313" key="4">
    <source>
        <dbReference type="EMBL" id="MBY4796858.1"/>
    </source>
</evidence>
<evidence type="ECO:0000256" key="1">
    <source>
        <dbReference type="ARBA" id="ARBA00007177"/>
    </source>
</evidence>
<name>A0ABS7MHS8_9ACTN</name>
<organism evidence="4 5">
    <name type="scientific">Collinsella ureilytica</name>
    <dbReference type="NCBI Taxonomy" id="2869515"/>
    <lineage>
        <taxon>Bacteria</taxon>
        <taxon>Bacillati</taxon>
        <taxon>Actinomycetota</taxon>
        <taxon>Coriobacteriia</taxon>
        <taxon>Coriobacteriales</taxon>
        <taxon>Coriobacteriaceae</taxon>
        <taxon>Collinsella</taxon>
    </lineage>
</organism>
<comment type="similarity">
    <text evidence="1 3">Belongs to the UreD family.</text>
</comment>
<dbReference type="PANTHER" id="PTHR33643:SF1">
    <property type="entry name" value="UREASE ACCESSORY PROTEIN D"/>
    <property type="match status" value="1"/>
</dbReference>
<keyword evidence="5" id="KW-1185">Reference proteome</keyword>
<dbReference type="RefSeq" id="WP_222198584.1">
    <property type="nucleotide sequence ID" value="NZ_JAIMFO010000004.1"/>
</dbReference>
<keyword evidence="3" id="KW-0996">Nickel insertion</keyword>
<dbReference type="EMBL" id="JAIMFO010000004">
    <property type="protein sequence ID" value="MBY4796858.1"/>
    <property type="molecule type" value="Genomic_DNA"/>
</dbReference>
<keyword evidence="2 3" id="KW-0143">Chaperone</keyword>
<gene>
    <name evidence="3" type="primary">ureD</name>
    <name evidence="4" type="ORF">K6V98_00550</name>
</gene>
<evidence type="ECO:0000313" key="5">
    <source>
        <dbReference type="Proteomes" id="UP000700908"/>
    </source>
</evidence>
<comment type="subcellular location">
    <subcellularLocation>
        <location evidence="3">Cytoplasm</location>
    </subcellularLocation>
</comment>